<feature type="transmembrane region" description="Helical" evidence="5">
    <location>
        <begin position="87"/>
        <end position="106"/>
    </location>
</feature>
<evidence type="ECO:0000313" key="7">
    <source>
        <dbReference type="Proteomes" id="UP000827721"/>
    </source>
</evidence>
<accession>A0ABQ8H3R9</accession>
<dbReference type="EMBL" id="JAFEMO010000014">
    <property type="protein sequence ID" value="KAH7547943.1"/>
    <property type="molecule type" value="Genomic_DNA"/>
</dbReference>
<dbReference type="PANTHER" id="PTHR24064">
    <property type="entry name" value="SOLUTE CARRIER FAMILY 22 MEMBER"/>
    <property type="match status" value="1"/>
</dbReference>
<keyword evidence="4 5" id="KW-0472">Membrane</keyword>
<keyword evidence="3 5" id="KW-1133">Transmembrane helix</keyword>
<comment type="subcellular location">
    <subcellularLocation>
        <location evidence="1">Membrane</location>
        <topology evidence="1">Multi-pass membrane protein</topology>
    </subcellularLocation>
</comment>
<gene>
    <name evidence="6" type="ORF">JRO89_XS14G0042700</name>
</gene>
<keyword evidence="2 5" id="KW-0812">Transmembrane</keyword>
<evidence type="ECO:0000256" key="2">
    <source>
        <dbReference type="ARBA" id="ARBA00022692"/>
    </source>
</evidence>
<proteinExistence type="predicted"/>
<feature type="transmembrane region" description="Helical" evidence="5">
    <location>
        <begin position="62"/>
        <end position="80"/>
    </location>
</feature>
<sequence length="221" mass="24092">MAQSHSFAEIVGLEALQADLLAEKGSYEELVEEKLKAIGSSATILLSEVVGKQWRGRVGSSVVFLLPGRSPLFLVSILLLETCTRRTPLLILSLTSGMLCVMIAVVGQKLKMVQITLSLSTFPCVDTAFDIILKYSIELFPTCIRNFAASLARQAMTFGAVLGSLLISAGRNNPYLSYGVFGLIIIFCGFFELILPETRCTSLCDTMDQQEQKENSIAHST</sequence>
<keyword evidence="7" id="KW-1185">Reference proteome</keyword>
<evidence type="ECO:0000256" key="1">
    <source>
        <dbReference type="ARBA" id="ARBA00004141"/>
    </source>
</evidence>
<dbReference type="InterPro" id="IPR036259">
    <property type="entry name" value="MFS_trans_sf"/>
</dbReference>
<reference evidence="6 7" key="1">
    <citation type="submission" date="2021-02" db="EMBL/GenBank/DDBJ databases">
        <title>Plant Genome Project.</title>
        <authorList>
            <person name="Zhang R.-G."/>
        </authorList>
    </citation>
    <scope>NUCLEOTIDE SEQUENCE [LARGE SCALE GENOMIC DNA]</scope>
    <source>
        <tissue evidence="6">Leaves</tissue>
    </source>
</reference>
<organism evidence="6 7">
    <name type="scientific">Xanthoceras sorbifolium</name>
    <dbReference type="NCBI Taxonomy" id="99658"/>
    <lineage>
        <taxon>Eukaryota</taxon>
        <taxon>Viridiplantae</taxon>
        <taxon>Streptophyta</taxon>
        <taxon>Embryophyta</taxon>
        <taxon>Tracheophyta</taxon>
        <taxon>Spermatophyta</taxon>
        <taxon>Magnoliopsida</taxon>
        <taxon>eudicotyledons</taxon>
        <taxon>Gunneridae</taxon>
        <taxon>Pentapetalae</taxon>
        <taxon>rosids</taxon>
        <taxon>malvids</taxon>
        <taxon>Sapindales</taxon>
        <taxon>Sapindaceae</taxon>
        <taxon>Xanthoceroideae</taxon>
        <taxon>Xanthoceras</taxon>
    </lineage>
</organism>
<comment type="caution">
    <text evidence="6">The sequence shown here is derived from an EMBL/GenBank/DDBJ whole genome shotgun (WGS) entry which is preliminary data.</text>
</comment>
<evidence type="ECO:0000256" key="4">
    <source>
        <dbReference type="ARBA" id="ARBA00023136"/>
    </source>
</evidence>
<protein>
    <submittedName>
        <fullName evidence="6">Uncharacterized protein</fullName>
    </submittedName>
</protein>
<evidence type="ECO:0000256" key="5">
    <source>
        <dbReference type="SAM" id="Phobius"/>
    </source>
</evidence>
<feature type="transmembrane region" description="Helical" evidence="5">
    <location>
        <begin position="175"/>
        <end position="195"/>
    </location>
</feature>
<evidence type="ECO:0000256" key="3">
    <source>
        <dbReference type="ARBA" id="ARBA00022989"/>
    </source>
</evidence>
<dbReference type="SUPFAM" id="SSF103473">
    <property type="entry name" value="MFS general substrate transporter"/>
    <property type="match status" value="1"/>
</dbReference>
<name>A0ABQ8H3R9_9ROSI</name>
<evidence type="ECO:0000313" key="6">
    <source>
        <dbReference type="EMBL" id="KAH7547943.1"/>
    </source>
</evidence>
<dbReference type="Proteomes" id="UP000827721">
    <property type="component" value="Unassembled WGS sequence"/>
</dbReference>
<dbReference type="Gene3D" id="1.20.1250.20">
    <property type="entry name" value="MFS general substrate transporter like domains"/>
    <property type="match status" value="1"/>
</dbReference>